<dbReference type="Proteomes" id="UP000249915">
    <property type="component" value="Unassembled WGS sequence"/>
</dbReference>
<accession>A0A2V4BBC9</accession>
<comment type="caution">
    <text evidence="2">The sequence shown here is derived from an EMBL/GenBank/DDBJ whole genome shotgun (WGS) entry which is preliminary data.</text>
</comment>
<dbReference type="RefSeq" id="WP_112280659.1">
    <property type="nucleotide sequence ID" value="NZ_MASW01000001.1"/>
</dbReference>
<dbReference type="AlphaFoldDB" id="A0A2V4BBC9"/>
<proteinExistence type="predicted"/>
<sequence>MNSDAVEQRSLPVDFPVHGVGPQFQGARWVDFFEGLPGEAPWALWLGHRERDSEHGVRVGSLPRRRYADAMCPGGGDPLAEVAFSGAFGLVNLTLPDSSVPRPDGLIPALVEHAERQAKLHRDWARVGWDVDGTRVGARVWRFAGAWAGFTDALEETYVVAVGIGVEPEGLRLDRVTGTAAYGIDFGAPLSLVELGRYKSTRPDTWLPPPQRDAFHPDQLARMPSTAS</sequence>
<evidence type="ECO:0000313" key="2">
    <source>
        <dbReference type="EMBL" id="PXY32647.1"/>
    </source>
</evidence>
<feature type="region of interest" description="Disordered" evidence="1">
    <location>
        <begin position="203"/>
        <end position="228"/>
    </location>
</feature>
<gene>
    <name evidence="2" type="ORF">BAY60_01590</name>
</gene>
<name>A0A2V4BBC9_9PSEU</name>
<evidence type="ECO:0000313" key="3">
    <source>
        <dbReference type="Proteomes" id="UP000249915"/>
    </source>
</evidence>
<keyword evidence="3" id="KW-1185">Reference proteome</keyword>
<evidence type="ECO:0000256" key="1">
    <source>
        <dbReference type="SAM" id="MobiDB-lite"/>
    </source>
</evidence>
<organism evidence="2 3">
    <name type="scientific">Prauserella muralis</name>
    <dbReference type="NCBI Taxonomy" id="588067"/>
    <lineage>
        <taxon>Bacteria</taxon>
        <taxon>Bacillati</taxon>
        <taxon>Actinomycetota</taxon>
        <taxon>Actinomycetes</taxon>
        <taxon>Pseudonocardiales</taxon>
        <taxon>Pseudonocardiaceae</taxon>
        <taxon>Prauserella</taxon>
    </lineage>
</organism>
<dbReference type="OrthoDB" id="3784587at2"/>
<reference evidence="2 3" key="1">
    <citation type="submission" date="2016-07" db="EMBL/GenBank/DDBJ databases">
        <title>Draft genome sequence of Prauserella muralis DSM 45305, isolated from a mould-covered wall in an indoor environment.</title>
        <authorList>
            <person name="Ruckert C."/>
            <person name="Albersmeier A."/>
            <person name="Jiang C.-L."/>
            <person name="Jiang Y."/>
            <person name="Kalinowski J."/>
            <person name="Schneider O."/>
            <person name="Winkler A."/>
            <person name="Zotchev S.B."/>
        </authorList>
    </citation>
    <scope>NUCLEOTIDE SEQUENCE [LARGE SCALE GENOMIC DNA]</scope>
    <source>
        <strain evidence="2 3">DSM 45305</strain>
    </source>
</reference>
<protein>
    <submittedName>
        <fullName evidence="2">Uncharacterized protein</fullName>
    </submittedName>
</protein>
<dbReference type="EMBL" id="MASW01000001">
    <property type="protein sequence ID" value="PXY32647.1"/>
    <property type="molecule type" value="Genomic_DNA"/>
</dbReference>